<dbReference type="SUPFAM" id="SSF51556">
    <property type="entry name" value="Metallo-dependent hydrolases"/>
    <property type="match status" value="1"/>
</dbReference>
<dbReference type="Proteomes" id="UP001484097">
    <property type="component" value="Unassembled WGS sequence"/>
</dbReference>
<evidence type="ECO:0000256" key="2">
    <source>
        <dbReference type="ARBA" id="ARBA00022801"/>
    </source>
</evidence>
<organism evidence="4 5">
    <name type="scientific">Citricoccus nitrophenolicus</name>
    <dbReference type="NCBI Taxonomy" id="863575"/>
    <lineage>
        <taxon>Bacteria</taxon>
        <taxon>Bacillati</taxon>
        <taxon>Actinomycetota</taxon>
        <taxon>Actinomycetes</taxon>
        <taxon>Micrococcales</taxon>
        <taxon>Micrococcaceae</taxon>
        <taxon>Citricoccus</taxon>
    </lineage>
</organism>
<evidence type="ECO:0000313" key="5">
    <source>
        <dbReference type="Proteomes" id="UP001484097"/>
    </source>
</evidence>
<sequence>MRTPGSSDPGRLRTPGLVDQHCHGFAGVDFATAPVSAVRDAVRELALNGVTRVVASLPTLPRDEARAAVRRLAPLVREGLVAGIHLEGPFLAASRCGAHRPEDLQDPADPDSLRWLEAVLRDGRSGGEQTLVAMTYAPELDGAVAVESALASHGVLPCPGHTDATAAQVGAAVDRLTRRSGAEDAGDTDGPGPTPSVTHLFNAMRGFHHRDPGPVPPLLRAATAGLLRVELIADGHHVDREVVVDLLRLLPAAVCVVSDASAATGAPAGAYTLGGVGIESHGATAGTVATGAPHLVGRDTLASGSVPLDGALRNLLRWGVPLPAALDSVSTTPARTLPAHRRDAGWVEWVTDPETGQIAPGRPAVVVP</sequence>
<name>A0ABV0IEM9_9MICC</name>
<dbReference type="EMBL" id="JBDXMX010000001">
    <property type="protein sequence ID" value="MEO9246615.1"/>
    <property type="molecule type" value="Genomic_DNA"/>
</dbReference>
<dbReference type="RefSeq" id="WP_347918792.1">
    <property type="nucleotide sequence ID" value="NZ_JBDXMX010000001.1"/>
</dbReference>
<dbReference type="InterPro" id="IPR032466">
    <property type="entry name" value="Metal_Hydrolase"/>
</dbReference>
<comment type="caution">
    <text evidence="4">The sequence shown here is derived from an EMBL/GenBank/DDBJ whole genome shotgun (WGS) entry which is preliminary data.</text>
</comment>
<protein>
    <submittedName>
        <fullName evidence="4">N-acetylglucosamine-6-phosphate deacetylase</fullName>
    </submittedName>
</protein>
<evidence type="ECO:0000313" key="4">
    <source>
        <dbReference type="EMBL" id="MEO9246615.1"/>
    </source>
</evidence>
<reference evidence="4 5" key="1">
    <citation type="submission" date="2024-05" db="EMBL/GenBank/DDBJ databases">
        <authorList>
            <person name="Yi C."/>
        </authorList>
    </citation>
    <scope>NUCLEOTIDE SEQUENCE [LARGE SCALE GENOMIC DNA]</scope>
    <source>
        <strain evidence="4 5">XS13</strain>
    </source>
</reference>
<accession>A0ABV0IEM9</accession>
<evidence type="ECO:0000256" key="1">
    <source>
        <dbReference type="ARBA" id="ARBA00010716"/>
    </source>
</evidence>
<feature type="region of interest" description="Disordered" evidence="3">
    <location>
        <begin position="177"/>
        <end position="199"/>
    </location>
</feature>
<dbReference type="PANTHER" id="PTHR11113">
    <property type="entry name" value="N-ACETYLGLUCOSAMINE-6-PHOSPHATE DEACETYLASE"/>
    <property type="match status" value="1"/>
</dbReference>
<dbReference type="PANTHER" id="PTHR11113:SF14">
    <property type="entry name" value="N-ACETYLGLUCOSAMINE-6-PHOSPHATE DEACETYLASE"/>
    <property type="match status" value="1"/>
</dbReference>
<keyword evidence="2" id="KW-0378">Hydrolase</keyword>
<evidence type="ECO:0000256" key="3">
    <source>
        <dbReference type="SAM" id="MobiDB-lite"/>
    </source>
</evidence>
<gene>
    <name evidence="4" type="ORF">ABDK96_02855</name>
</gene>
<keyword evidence="5" id="KW-1185">Reference proteome</keyword>
<proteinExistence type="inferred from homology"/>
<comment type="similarity">
    <text evidence="1">Belongs to the metallo-dependent hydrolases superfamily. NagA family.</text>
</comment>
<dbReference type="Gene3D" id="3.20.20.140">
    <property type="entry name" value="Metal-dependent hydrolases"/>
    <property type="match status" value="1"/>
</dbReference>